<keyword evidence="3" id="KW-1185">Reference proteome</keyword>
<dbReference type="EMBL" id="JAHSTP010000004">
    <property type="protein sequence ID" value="MBZ6152207.1"/>
    <property type="molecule type" value="Genomic_DNA"/>
</dbReference>
<gene>
    <name evidence="2" type="ORF">KVH32_13705</name>
</gene>
<proteinExistence type="predicted"/>
<evidence type="ECO:0000313" key="3">
    <source>
        <dbReference type="Proteomes" id="UP000758701"/>
    </source>
</evidence>
<dbReference type="Proteomes" id="UP000758701">
    <property type="component" value="Unassembled WGS sequence"/>
</dbReference>
<evidence type="ECO:0000256" key="1">
    <source>
        <dbReference type="SAM" id="MobiDB-lite"/>
    </source>
</evidence>
<protein>
    <submittedName>
        <fullName evidence="2">Uncharacterized protein</fullName>
    </submittedName>
</protein>
<sequence>MAPAATVVKAPPSPQPTSLPFLQPTSLPSPSSPLVPRRARRREDLQRIVVPLRPGLPVDRAFDIVVAVIGSRAAPAEDDVPALAERFLDAGRVQGHHPVLVHAVAEKQSGEPGLGAYLVASAHDVLGQPTRTDGTALLGRRPRRFALALTAQDLLELLQSGERGRRRA</sequence>
<reference evidence="2 3" key="1">
    <citation type="submission" date="2021-06" db="EMBL/GenBank/DDBJ databases">
        <title>Ecological speciation of a Streptomyces species isolated from different habitats and geographic origins.</title>
        <authorList>
            <person name="Wang J."/>
        </authorList>
    </citation>
    <scope>NUCLEOTIDE SEQUENCE [LARGE SCALE GENOMIC DNA]</scope>
    <source>
        <strain evidence="2 3">FXJ8.012</strain>
    </source>
</reference>
<feature type="compositionally biased region" description="Low complexity" evidence="1">
    <location>
        <begin position="18"/>
        <end position="36"/>
    </location>
</feature>
<organism evidence="2 3">
    <name type="scientific">Streptomyces olivaceus</name>
    <dbReference type="NCBI Taxonomy" id="47716"/>
    <lineage>
        <taxon>Bacteria</taxon>
        <taxon>Bacillati</taxon>
        <taxon>Actinomycetota</taxon>
        <taxon>Actinomycetes</taxon>
        <taxon>Kitasatosporales</taxon>
        <taxon>Streptomycetaceae</taxon>
        <taxon>Streptomyces</taxon>
    </lineage>
</organism>
<accession>A0ABS7W2K3</accession>
<comment type="caution">
    <text evidence="2">The sequence shown here is derived from an EMBL/GenBank/DDBJ whole genome shotgun (WGS) entry which is preliminary data.</text>
</comment>
<feature type="region of interest" description="Disordered" evidence="1">
    <location>
        <begin position="1"/>
        <end position="39"/>
    </location>
</feature>
<name>A0ABS7W2K3_STROV</name>
<evidence type="ECO:0000313" key="2">
    <source>
        <dbReference type="EMBL" id="MBZ6152207.1"/>
    </source>
</evidence>
<dbReference type="RefSeq" id="WP_224309897.1">
    <property type="nucleotide sequence ID" value="NZ_JAHSST010000012.1"/>
</dbReference>